<organism evidence="1 2">
    <name type="scientific">Russula earlei</name>
    <dbReference type="NCBI Taxonomy" id="71964"/>
    <lineage>
        <taxon>Eukaryota</taxon>
        <taxon>Fungi</taxon>
        <taxon>Dikarya</taxon>
        <taxon>Basidiomycota</taxon>
        <taxon>Agaricomycotina</taxon>
        <taxon>Agaricomycetes</taxon>
        <taxon>Russulales</taxon>
        <taxon>Russulaceae</taxon>
        <taxon>Russula</taxon>
    </lineage>
</organism>
<sequence>MRIPSVFAIFSLAVGIAPSFALPSGYADLFIECSSPLSRLKFTLPCRAKNSGLDQQQHLDSLSKEIDNCDEKVDHLWEMVMQHGKDNPEKINSLLQQTQEGVGRIMQQLNQYPGRAVAERMLKLKEDQNKLQTIAGMVQERV</sequence>
<protein>
    <submittedName>
        <fullName evidence="1">Uncharacterized protein</fullName>
    </submittedName>
</protein>
<keyword evidence="2" id="KW-1185">Reference proteome</keyword>
<evidence type="ECO:0000313" key="1">
    <source>
        <dbReference type="EMBL" id="KAI9462929.1"/>
    </source>
</evidence>
<reference evidence="1" key="1">
    <citation type="submission" date="2021-03" db="EMBL/GenBank/DDBJ databases">
        <title>Evolutionary priming and transition to the ectomycorrhizal habit in an iconic lineage of mushroom-forming fungi: is preadaptation a requirement?</title>
        <authorList>
            <consortium name="DOE Joint Genome Institute"/>
            <person name="Looney B.P."/>
            <person name="Miyauchi S."/>
            <person name="Morin E."/>
            <person name="Drula E."/>
            <person name="Courty P.E."/>
            <person name="Chicoki N."/>
            <person name="Fauchery L."/>
            <person name="Kohler A."/>
            <person name="Kuo A."/>
            <person name="LaButti K."/>
            <person name="Pangilinan J."/>
            <person name="Lipzen A."/>
            <person name="Riley R."/>
            <person name="Andreopoulos W."/>
            <person name="He G."/>
            <person name="Johnson J."/>
            <person name="Barry K.W."/>
            <person name="Grigoriev I.V."/>
            <person name="Nagy L."/>
            <person name="Hibbett D."/>
            <person name="Henrissat B."/>
            <person name="Matheny P.B."/>
            <person name="Labbe J."/>
            <person name="Martin A.F."/>
        </authorList>
    </citation>
    <scope>NUCLEOTIDE SEQUENCE</scope>
    <source>
        <strain evidence="1">BPL698</strain>
    </source>
</reference>
<dbReference type="EMBL" id="JAGFNK010000163">
    <property type="protein sequence ID" value="KAI9462929.1"/>
    <property type="molecule type" value="Genomic_DNA"/>
</dbReference>
<dbReference type="Proteomes" id="UP001207468">
    <property type="component" value="Unassembled WGS sequence"/>
</dbReference>
<accession>A0ACC0U4J2</accession>
<comment type="caution">
    <text evidence="1">The sequence shown here is derived from an EMBL/GenBank/DDBJ whole genome shotgun (WGS) entry which is preliminary data.</text>
</comment>
<evidence type="ECO:0000313" key="2">
    <source>
        <dbReference type="Proteomes" id="UP001207468"/>
    </source>
</evidence>
<feature type="non-terminal residue" evidence="1">
    <location>
        <position position="142"/>
    </location>
</feature>
<proteinExistence type="predicted"/>
<gene>
    <name evidence="1" type="ORF">F5148DRAFT_1212185</name>
</gene>
<name>A0ACC0U4J2_9AGAM</name>